<proteinExistence type="predicted"/>
<dbReference type="PANTHER" id="PTHR37418:SF2">
    <property type="entry name" value="3-KETO-5-AMINOHEXANOATE CLEAVAGE ENZYME"/>
    <property type="match status" value="1"/>
</dbReference>
<dbReference type="Pfam" id="PF05853">
    <property type="entry name" value="BKACE"/>
    <property type="match status" value="1"/>
</dbReference>
<evidence type="ECO:0000256" key="4">
    <source>
        <dbReference type="ARBA" id="ARBA00022833"/>
    </source>
</evidence>
<gene>
    <name evidence="5" type="ORF">HOP40_24710</name>
</gene>
<evidence type="ECO:0000256" key="3">
    <source>
        <dbReference type="ARBA" id="ARBA00022723"/>
    </source>
</evidence>
<keyword evidence="4" id="KW-0862">Zinc</keyword>
<accession>A0A6M6JQ92</accession>
<dbReference type="AlphaFoldDB" id="A0A6M6JQ92"/>
<dbReference type="EMBL" id="CP053564">
    <property type="protein sequence ID" value="QJY48589.1"/>
    <property type="molecule type" value="Genomic_DNA"/>
</dbReference>
<keyword evidence="3" id="KW-0479">Metal-binding</keyword>
<reference evidence="5 6" key="1">
    <citation type="submission" date="2020-05" db="EMBL/GenBank/DDBJ databases">
        <authorList>
            <person name="Mo P."/>
        </authorList>
    </citation>
    <scope>NUCLEOTIDE SEQUENCE [LARGE SCALE GENOMIC DNA]</scope>
    <source>
        <strain evidence="5 6">Gen01</strain>
    </source>
</reference>
<dbReference type="InterPro" id="IPR008567">
    <property type="entry name" value="BKACE"/>
</dbReference>
<dbReference type="InterPro" id="IPR013785">
    <property type="entry name" value="Aldolase_TIM"/>
</dbReference>
<protein>
    <submittedName>
        <fullName evidence="5">3-keto-5-aminohexanoate cleavage protein</fullName>
    </submittedName>
</protein>
<dbReference type="RefSeq" id="WP_172162465.1">
    <property type="nucleotide sequence ID" value="NZ_CP053564.1"/>
</dbReference>
<dbReference type="Gene3D" id="3.20.20.70">
    <property type="entry name" value="Aldolase class I"/>
    <property type="match status" value="1"/>
</dbReference>
<keyword evidence="6" id="KW-1185">Reference proteome</keyword>
<evidence type="ECO:0000313" key="5">
    <source>
        <dbReference type="EMBL" id="QJY48589.1"/>
    </source>
</evidence>
<sequence length="300" mass="31471">MPSPVVPSPVVIELAVNGSTPRSANPHVPRTPGEITADALHGLGHGAAIVHNHNDEPMFTADGVHAVEPYLQAWEPVLARHPDALLYPTMSAGARGIPIERRWAHCAELARRGWGGFALVDPGSVNVGMTADGAFPAGAADGAYQNTYADTVTMFDLCARYRAAPSISVFEPGFLRTALALHRAGRVPPGALVKLYFGGDLQFGLPPTETGLAAYLELLEPSGLPWSVAVLGGDVVGCGLAERAIRLGGHVRVGLEDHAGPRRPTNAELLAEVVELVEGLGRRPADSAEARTLLGIPPRA</sequence>
<evidence type="ECO:0000313" key="6">
    <source>
        <dbReference type="Proteomes" id="UP000505377"/>
    </source>
</evidence>
<comment type="cofactor">
    <cofactor evidence="1">
        <name>Zn(2+)</name>
        <dbReference type="ChEBI" id="CHEBI:29105"/>
    </cofactor>
</comment>
<dbReference type="GO" id="GO:0046872">
    <property type="term" value="F:metal ion binding"/>
    <property type="evidence" value="ECO:0007669"/>
    <property type="project" value="UniProtKB-KW"/>
</dbReference>
<dbReference type="Proteomes" id="UP000505377">
    <property type="component" value="Chromosome"/>
</dbReference>
<name>A0A6M6JQ92_9PSEU</name>
<dbReference type="GO" id="GO:0043720">
    <property type="term" value="F:3-keto-5-aminohexanoate cleavage activity"/>
    <property type="evidence" value="ECO:0007669"/>
    <property type="project" value="InterPro"/>
</dbReference>
<keyword evidence="2" id="KW-0808">Transferase</keyword>
<evidence type="ECO:0000256" key="2">
    <source>
        <dbReference type="ARBA" id="ARBA00022679"/>
    </source>
</evidence>
<dbReference type="KEGG" id="pbro:HOP40_24710"/>
<organism evidence="5 6">
    <name type="scientific">Pseudonocardia broussonetiae</name>
    <dbReference type="NCBI Taxonomy" id="2736640"/>
    <lineage>
        <taxon>Bacteria</taxon>
        <taxon>Bacillati</taxon>
        <taxon>Actinomycetota</taxon>
        <taxon>Actinomycetes</taxon>
        <taxon>Pseudonocardiales</taxon>
        <taxon>Pseudonocardiaceae</taxon>
        <taxon>Pseudonocardia</taxon>
    </lineage>
</organism>
<dbReference type="PANTHER" id="PTHR37418">
    <property type="entry name" value="3-KETO-5-AMINOHEXANOATE CLEAVAGE ENZYME-RELATED"/>
    <property type="match status" value="1"/>
</dbReference>
<evidence type="ECO:0000256" key="1">
    <source>
        <dbReference type="ARBA" id="ARBA00001947"/>
    </source>
</evidence>